<accession>A0AAE1TDG4</accession>
<feature type="domain" description="RNase H type-1" evidence="2">
    <location>
        <begin position="32"/>
        <end position="162"/>
    </location>
</feature>
<dbReference type="CDD" id="cd06222">
    <property type="entry name" value="RNase_H_like"/>
    <property type="match status" value="1"/>
</dbReference>
<dbReference type="Gene3D" id="3.30.420.10">
    <property type="entry name" value="Ribonuclease H-like superfamily/Ribonuclease H"/>
    <property type="match status" value="1"/>
</dbReference>
<dbReference type="InterPro" id="IPR036397">
    <property type="entry name" value="RNaseH_sf"/>
</dbReference>
<dbReference type="InterPro" id="IPR044730">
    <property type="entry name" value="RNase_H-like_dom_plant"/>
</dbReference>
<reference evidence="3" key="1">
    <citation type="submission" date="2023-10" db="EMBL/GenBank/DDBJ databases">
        <title>Chromosome-level genome of the transformable northern wattle, Acacia crassicarpa.</title>
        <authorList>
            <person name="Massaro I."/>
            <person name="Sinha N.R."/>
            <person name="Poethig S."/>
            <person name="Leichty A.R."/>
        </authorList>
    </citation>
    <scope>NUCLEOTIDE SEQUENCE</scope>
    <source>
        <strain evidence="3">Acra3RX</strain>
        <tissue evidence="3">Leaf</tissue>
    </source>
</reference>
<comment type="caution">
    <text evidence="3">The sequence shown here is derived from an EMBL/GenBank/DDBJ whole genome shotgun (WGS) entry which is preliminary data.</text>
</comment>
<dbReference type="PROSITE" id="PS50879">
    <property type="entry name" value="RNASE_H_1"/>
    <property type="match status" value="1"/>
</dbReference>
<dbReference type="GO" id="GO:0003676">
    <property type="term" value="F:nucleic acid binding"/>
    <property type="evidence" value="ECO:0007669"/>
    <property type="project" value="InterPro"/>
</dbReference>
<dbReference type="InterPro" id="IPR053151">
    <property type="entry name" value="RNase_H-like"/>
</dbReference>
<keyword evidence="4" id="KW-1185">Reference proteome</keyword>
<dbReference type="GO" id="GO:0004523">
    <property type="term" value="F:RNA-DNA hybrid ribonuclease activity"/>
    <property type="evidence" value="ECO:0007669"/>
    <property type="project" value="InterPro"/>
</dbReference>
<dbReference type="PANTHER" id="PTHR47723">
    <property type="entry name" value="OS05G0353850 PROTEIN"/>
    <property type="match status" value="1"/>
</dbReference>
<dbReference type="Proteomes" id="UP001293593">
    <property type="component" value="Unassembled WGS sequence"/>
</dbReference>
<gene>
    <name evidence="3" type="ORF">QN277_012850</name>
</gene>
<dbReference type="AlphaFoldDB" id="A0AAE1TDG4"/>
<dbReference type="EMBL" id="JAWXYG010000002">
    <property type="protein sequence ID" value="KAK4281342.1"/>
    <property type="molecule type" value="Genomic_DNA"/>
</dbReference>
<evidence type="ECO:0000256" key="1">
    <source>
        <dbReference type="SAM" id="MobiDB-lite"/>
    </source>
</evidence>
<proteinExistence type="predicted"/>
<dbReference type="Pfam" id="PF13456">
    <property type="entry name" value="RVT_3"/>
    <property type="match status" value="1"/>
</dbReference>
<organism evidence="3 4">
    <name type="scientific">Acacia crassicarpa</name>
    <name type="common">northern wattle</name>
    <dbReference type="NCBI Taxonomy" id="499986"/>
    <lineage>
        <taxon>Eukaryota</taxon>
        <taxon>Viridiplantae</taxon>
        <taxon>Streptophyta</taxon>
        <taxon>Embryophyta</taxon>
        <taxon>Tracheophyta</taxon>
        <taxon>Spermatophyta</taxon>
        <taxon>Magnoliopsida</taxon>
        <taxon>eudicotyledons</taxon>
        <taxon>Gunneridae</taxon>
        <taxon>Pentapetalae</taxon>
        <taxon>rosids</taxon>
        <taxon>fabids</taxon>
        <taxon>Fabales</taxon>
        <taxon>Fabaceae</taxon>
        <taxon>Caesalpinioideae</taxon>
        <taxon>mimosoid clade</taxon>
        <taxon>Acacieae</taxon>
        <taxon>Acacia</taxon>
    </lineage>
</organism>
<feature type="region of interest" description="Disordered" evidence="1">
    <location>
        <begin position="12"/>
        <end position="32"/>
    </location>
</feature>
<dbReference type="InterPro" id="IPR002156">
    <property type="entry name" value="RNaseH_domain"/>
</dbReference>
<feature type="compositionally biased region" description="Polar residues" evidence="1">
    <location>
        <begin position="18"/>
        <end position="27"/>
    </location>
</feature>
<name>A0AAE1TDG4_9FABA</name>
<protein>
    <recommendedName>
        <fullName evidence="2">RNase H type-1 domain-containing protein</fullName>
    </recommendedName>
</protein>
<evidence type="ECO:0000313" key="4">
    <source>
        <dbReference type="Proteomes" id="UP001293593"/>
    </source>
</evidence>
<dbReference type="SUPFAM" id="SSF53098">
    <property type="entry name" value="Ribonuclease H-like"/>
    <property type="match status" value="1"/>
</dbReference>
<sequence>MRSLGEARSRIGELHGVRQNQGTQDSGWESPPTGWVKINTDGAFSHLSTGIGSGGLIRGEHGNFISGFMFKGEGGDSLSAELWGCLHGLKMTWDLGFRFVILESDSAEAVDLINQDNNEAHDDWALIAEIKSLLGWEWNTEVRHIRRGANAAADYLAKSSLASFPGFHSLHTADIELDRLIVMDNA</sequence>
<dbReference type="PANTHER" id="PTHR47723:SF19">
    <property type="entry name" value="POLYNUCLEOTIDYL TRANSFERASE, RIBONUCLEASE H-LIKE SUPERFAMILY PROTEIN"/>
    <property type="match status" value="1"/>
</dbReference>
<evidence type="ECO:0000259" key="2">
    <source>
        <dbReference type="PROSITE" id="PS50879"/>
    </source>
</evidence>
<dbReference type="InterPro" id="IPR012337">
    <property type="entry name" value="RNaseH-like_sf"/>
</dbReference>
<evidence type="ECO:0000313" key="3">
    <source>
        <dbReference type="EMBL" id="KAK4281342.1"/>
    </source>
</evidence>